<evidence type="ECO:0000256" key="3">
    <source>
        <dbReference type="SAM" id="SignalP"/>
    </source>
</evidence>
<evidence type="ECO:0000259" key="4">
    <source>
        <dbReference type="Pfam" id="PF08341"/>
    </source>
</evidence>
<protein>
    <submittedName>
        <fullName evidence="5">Thioester domain-containing protein</fullName>
    </submittedName>
</protein>
<keyword evidence="2" id="KW-1133">Transmembrane helix</keyword>
<evidence type="ECO:0000313" key="6">
    <source>
        <dbReference type="Proteomes" id="UP001523369"/>
    </source>
</evidence>
<gene>
    <name evidence="5" type="ORF">M1L60_26310</name>
</gene>
<name>A0ABT1DTE4_9ACTN</name>
<dbReference type="RefSeq" id="WP_253240193.1">
    <property type="nucleotide sequence ID" value="NZ_JAMYJR010000028.1"/>
</dbReference>
<evidence type="ECO:0000256" key="1">
    <source>
        <dbReference type="SAM" id="MobiDB-lite"/>
    </source>
</evidence>
<keyword evidence="6" id="KW-1185">Reference proteome</keyword>
<comment type="caution">
    <text evidence="5">The sequence shown here is derived from an EMBL/GenBank/DDBJ whole genome shotgun (WGS) entry which is preliminary data.</text>
</comment>
<dbReference type="Proteomes" id="UP001523369">
    <property type="component" value="Unassembled WGS sequence"/>
</dbReference>
<feature type="signal peptide" evidence="3">
    <location>
        <begin position="1"/>
        <end position="23"/>
    </location>
</feature>
<accession>A0ABT1DTE4</accession>
<reference evidence="5 6" key="1">
    <citation type="submission" date="2022-06" db="EMBL/GenBank/DDBJ databases">
        <title>New Species of the Genus Actinoplanes, ActinopZanes ferrugineus.</title>
        <authorList>
            <person name="Ding P."/>
        </authorList>
    </citation>
    <scope>NUCLEOTIDE SEQUENCE [LARGE SCALE GENOMIC DNA]</scope>
    <source>
        <strain evidence="5 6">TRM88003</strain>
    </source>
</reference>
<feature type="region of interest" description="Disordered" evidence="1">
    <location>
        <begin position="300"/>
        <end position="347"/>
    </location>
</feature>
<dbReference type="EMBL" id="JAMYJR010000028">
    <property type="protein sequence ID" value="MCO8274119.1"/>
    <property type="molecule type" value="Genomic_DNA"/>
</dbReference>
<organism evidence="5 6">
    <name type="scientific">Paractinoplanes aksuensis</name>
    <dbReference type="NCBI Taxonomy" id="2939490"/>
    <lineage>
        <taxon>Bacteria</taxon>
        <taxon>Bacillati</taxon>
        <taxon>Actinomycetota</taxon>
        <taxon>Actinomycetes</taxon>
        <taxon>Micromonosporales</taxon>
        <taxon>Micromonosporaceae</taxon>
        <taxon>Paractinoplanes</taxon>
    </lineage>
</organism>
<feature type="transmembrane region" description="Helical" evidence="2">
    <location>
        <begin position="355"/>
        <end position="374"/>
    </location>
</feature>
<evidence type="ECO:0000256" key="2">
    <source>
        <dbReference type="SAM" id="Phobius"/>
    </source>
</evidence>
<feature type="compositionally biased region" description="Low complexity" evidence="1">
    <location>
        <begin position="311"/>
        <end position="334"/>
    </location>
</feature>
<dbReference type="Pfam" id="PF08341">
    <property type="entry name" value="TED"/>
    <property type="match status" value="1"/>
</dbReference>
<keyword evidence="3" id="KW-0732">Signal</keyword>
<keyword evidence="2" id="KW-0812">Transmembrane</keyword>
<keyword evidence="2" id="KW-0472">Membrane</keyword>
<sequence length="383" mass="39171">MRLVPALLAGAGLGLGAATPASAADAEPLAAVAKADGTARTLLLGGTPTTVRGIQLKGEGAPAVPAFSLSFSRTALTGEVDYSDITWAEAGNRNLSSAQWVIEQGYPSVNRGTLIAAAGVKVPPGASAATVNQLLRLGTQAAIWKRTDNVSLGAWRAGAGLGAENEYAVVKKVYDYLTRRQESLGEPQRTVTFEEPGYVDAPELIVRGPGRMALTVENGYAITDFRYSGGTWLITEVYGGGGIAFVRSIDPEQTTKVTATADHAVVPGVVFRGEGGPLLTPAEPYGDKVSGTFEKKYAKWNGPIPTPSPAPGTTTPPTTAPTSSPAEPSASPTGRVGGDGGEGGGLPVTGAPTGVVLAGAVALLVLGAGTVLLVRRRRLRFTA</sequence>
<dbReference type="InterPro" id="IPR013552">
    <property type="entry name" value="Thioester_dom"/>
</dbReference>
<feature type="chain" id="PRO_5047096756" evidence="3">
    <location>
        <begin position="24"/>
        <end position="383"/>
    </location>
</feature>
<feature type="domain" description="Thioester" evidence="4">
    <location>
        <begin position="91"/>
        <end position="182"/>
    </location>
</feature>
<evidence type="ECO:0000313" key="5">
    <source>
        <dbReference type="EMBL" id="MCO8274119.1"/>
    </source>
</evidence>
<proteinExistence type="predicted"/>
<feature type="compositionally biased region" description="Gly residues" evidence="1">
    <location>
        <begin position="335"/>
        <end position="347"/>
    </location>
</feature>